<reference evidence="11 12" key="1">
    <citation type="submission" date="2017-10" db="EMBL/GenBank/DDBJ databases">
        <title>The draft genome sequence of Williamsia sp. BULT 1.1 isolated from the semi-arid grassland soils from South Africa.</title>
        <authorList>
            <person name="Kabwe M.H."/>
            <person name="Govender N."/>
            <person name="Mutseka Lunga P."/>
            <person name="Vikram S."/>
            <person name="Makhalanyane T.P."/>
        </authorList>
    </citation>
    <scope>NUCLEOTIDE SEQUENCE [LARGE SCALE GENOMIC DNA]</scope>
    <source>
        <strain evidence="11 12">BULT 1.1</strain>
    </source>
</reference>
<organism evidence="11 12">
    <name type="scientific">Williamsia marianensis</name>
    <dbReference type="NCBI Taxonomy" id="85044"/>
    <lineage>
        <taxon>Bacteria</taxon>
        <taxon>Bacillati</taxon>
        <taxon>Actinomycetota</taxon>
        <taxon>Actinomycetes</taxon>
        <taxon>Mycobacteriales</taxon>
        <taxon>Nocardiaceae</taxon>
        <taxon>Williamsia</taxon>
    </lineage>
</organism>
<dbReference type="AlphaFoldDB" id="A0A2G3PN82"/>
<dbReference type="PROSITE" id="PS50850">
    <property type="entry name" value="MFS"/>
    <property type="match status" value="1"/>
</dbReference>
<evidence type="ECO:0000313" key="11">
    <source>
        <dbReference type="EMBL" id="PHV67230.1"/>
    </source>
</evidence>
<evidence type="ECO:0000256" key="1">
    <source>
        <dbReference type="ARBA" id="ARBA00004651"/>
    </source>
</evidence>
<evidence type="ECO:0000256" key="8">
    <source>
        <dbReference type="SAM" id="MobiDB-lite"/>
    </source>
</evidence>
<dbReference type="Proteomes" id="UP000225108">
    <property type="component" value="Unassembled WGS sequence"/>
</dbReference>
<comment type="similarity">
    <text evidence="2">Belongs to the major facilitator superfamily. EmrB family.</text>
</comment>
<feature type="transmembrane region" description="Helical" evidence="9">
    <location>
        <begin position="171"/>
        <end position="191"/>
    </location>
</feature>
<feature type="domain" description="Major facilitator superfamily (MFS) profile" evidence="10">
    <location>
        <begin position="17"/>
        <end position="485"/>
    </location>
</feature>
<comment type="caution">
    <text evidence="11">The sequence shown here is derived from an EMBL/GenBank/DDBJ whole genome shotgun (WGS) entry which is preliminary data.</text>
</comment>
<dbReference type="CDD" id="cd17321">
    <property type="entry name" value="MFS_MMR_MDR_like"/>
    <property type="match status" value="1"/>
</dbReference>
<dbReference type="GO" id="GO:0022857">
    <property type="term" value="F:transmembrane transporter activity"/>
    <property type="evidence" value="ECO:0007669"/>
    <property type="project" value="InterPro"/>
</dbReference>
<dbReference type="InterPro" id="IPR020846">
    <property type="entry name" value="MFS_dom"/>
</dbReference>
<evidence type="ECO:0000256" key="9">
    <source>
        <dbReference type="SAM" id="Phobius"/>
    </source>
</evidence>
<proteinExistence type="inferred from homology"/>
<dbReference type="InterPro" id="IPR004638">
    <property type="entry name" value="EmrB-like"/>
</dbReference>
<dbReference type="Gene3D" id="1.20.1720.10">
    <property type="entry name" value="Multidrug resistance protein D"/>
    <property type="match status" value="1"/>
</dbReference>
<keyword evidence="3" id="KW-0813">Transport</keyword>
<feature type="transmembrane region" description="Helical" evidence="9">
    <location>
        <begin position="311"/>
        <end position="328"/>
    </location>
</feature>
<dbReference type="Pfam" id="PF07690">
    <property type="entry name" value="MFS_1"/>
    <property type="match status" value="2"/>
</dbReference>
<evidence type="ECO:0000256" key="6">
    <source>
        <dbReference type="ARBA" id="ARBA00022989"/>
    </source>
</evidence>
<feature type="transmembrane region" description="Helical" evidence="9">
    <location>
        <begin position="140"/>
        <end position="159"/>
    </location>
</feature>
<dbReference type="PRINTS" id="PR01036">
    <property type="entry name" value="TCRTETB"/>
</dbReference>
<dbReference type="Gene3D" id="1.20.1250.20">
    <property type="entry name" value="MFS general substrate transporter like domains"/>
    <property type="match status" value="1"/>
</dbReference>
<feature type="transmembrane region" description="Helical" evidence="9">
    <location>
        <begin position="463"/>
        <end position="481"/>
    </location>
</feature>
<dbReference type="FunFam" id="1.20.1720.10:FF:000021">
    <property type="entry name" value="Drug resistance transporter, EmrB/QacA subfamily"/>
    <property type="match status" value="1"/>
</dbReference>
<feature type="transmembrane region" description="Helical" evidence="9">
    <location>
        <begin position="15"/>
        <end position="38"/>
    </location>
</feature>
<dbReference type="InterPro" id="IPR011701">
    <property type="entry name" value="MFS"/>
</dbReference>
<evidence type="ECO:0000256" key="5">
    <source>
        <dbReference type="ARBA" id="ARBA00022692"/>
    </source>
</evidence>
<dbReference type="NCBIfam" id="TIGR00711">
    <property type="entry name" value="efflux_EmrB"/>
    <property type="match status" value="1"/>
</dbReference>
<feature type="transmembrane region" description="Helical" evidence="9">
    <location>
        <begin position="83"/>
        <end position="104"/>
    </location>
</feature>
<name>A0A2G3PN82_WILMA</name>
<feature type="transmembrane region" description="Helical" evidence="9">
    <location>
        <begin position="203"/>
        <end position="222"/>
    </location>
</feature>
<dbReference type="GO" id="GO:0005886">
    <property type="term" value="C:plasma membrane"/>
    <property type="evidence" value="ECO:0007669"/>
    <property type="project" value="UniProtKB-SubCell"/>
</dbReference>
<feature type="transmembrane region" description="Helical" evidence="9">
    <location>
        <begin position="365"/>
        <end position="390"/>
    </location>
</feature>
<feature type="transmembrane region" description="Helical" evidence="9">
    <location>
        <begin position="340"/>
        <end position="359"/>
    </location>
</feature>
<feature type="compositionally biased region" description="Low complexity" evidence="8">
    <location>
        <begin position="509"/>
        <end position="528"/>
    </location>
</feature>
<accession>A0A2G3PN82</accession>
<evidence type="ECO:0000256" key="7">
    <source>
        <dbReference type="ARBA" id="ARBA00023136"/>
    </source>
</evidence>
<keyword evidence="5 9" id="KW-0812">Transmembrane</keyword>
<evidence type="ECO:0000256" key="3">
    <source>
        <dbReference type="ARBA" id="ARBA00022448"/>
    </source>
</evidence>
<feature type="transmembrane region" description="Helical" evidence="9">
    <location>
        <begin position="276"/>
        <end position="299"/>
    </location>
</feature>
<evidence type="ECO:0000256" key="4">
    <source>
        <dbReference type="ARBA" id="ARBA00022475"/>
    </source>
</evidence>
<dbReference type="EMBL" id="PEBD01000008">
    <property type="protein sequence ID" value="PHV67230.1"/>
    <property type="molecule type" value="Genomic_DNA"/>
</dbReference>
<evidence type="ECO:0000259" key="10">
    <source>
        <dbReference type="PROSITE" id="PS50850"/>
    </source>
</evidence>
<evidence type="ECO:0000256" key="2">
    <source>
        <dbReference type="ARBA" id="ARBA00008537"/>
    </source>
</evidence>
<feature type="transmembrane region" description="Helical" evidence="9">
    <location>
        <begin position="411"/>
        <end position="431"/>
    </location>
</feature>
<dbReference type="InterPro" id="IPR036259">
    <property type="entry name" value="MFS_trans_sf"/>
</dbReference>
<dbReference type="PANTHER" id="PTHR42718">
    <property type="entry name" value="MAJOR FACILITATOR SUPERFAMILY MULTIDRUG TRANSPORTER MFSC"/>
    <property type="match status" value="1"/>
</dbReference>
<keyword evidence="4" id="KW-1003">Cell membrane</keyword>
<dbReference type="SUPFAM" id="SSF103473">
    <property type="entry name" value="MFS general substrate transporter"/>
    <property type="match status" value="1"/>
</dbReference>
<keyword evidence="7 9" id="KW-0472">Membrane</keyword>
<feature type="transmembrane region" description="Helical" evidence="9">
    <location>
        <begin position="228"/>
        <end position="249"/>
    </location>
</feature>
<dbReference type="RefSeq" id="WP_099383218.1">
    <property type="nucleotide sequence ID" value="NZ_PEBD01000008.1"/>
</dbReference>
<feature type="transmembrane region" description="Helical" evidence="9">
    <location>
        <begin position="50"/>
        <end position="71"/>
    </location>
</feature>
<sequence>MSNPSPSPAITTRPWLALGALCIGFFMILVDMTIVSVAQPAIQRALDTDVNGVIWVSSAYLLTYAVPMLVAGRLGDRYGPKNVYLAGLVVFTAASVWCGFAGSIEMLILTRGLQGVGAALITPQTMALITRIFPENKRGAAMGVWGTVAGVATLIGPLAGGGLVDGLGWEWIFFVNVPVGVVGLALAWKLVPQVSTSKRHFDLVGMALSGIGLTCLVFGIQDGEKYDWAAWIWGLIVFGLLVMALFVYWQHKILTVRRSAEPLVPLRLFLDRNFSLASIGITTMGFATAGMMVPLMYYLQLVAGLTPTESAVVTVPMAVLTGVLAPIVGRQVDRIHPRYIVATALLLNAVAIGWLAMIATPTTPIWQLLLPVALMGAASSGIWAPLAATATRNLPMASAGAGAGVYNTTRLIGSVLGSAAVGALMQTRLAAEVPGFGSSSMDQAGRLPESVRDGFSAAMGQSLLLPAAALLIGVVAAAAFARPRHMMEAVVPAGGLQPGDVPAGTEGVAGVPKATSAAKAAAPSGAGD</sequence>
<feature type="region of interest" description="Disordered" evidence="8">
    <location>
        <begin position="504"/>
        <end position="528"/>
    </location>
</feature>
<dbReference type="PANTHER" id="PTHR42718:SF42">
    <property type="entry name" value="EXPORT PROTEIN"/>
    <property type="match status" value="1"/>
</dbReference>
<gene>
    <name evidence="11" type="ORF">CSW57_13655</name>
</gene>
<keyword evidence="6 9" id="KW-1133">Transmembrane helix</keyword>
<protein>
    <submittedName>
        <fullName evidence="11">MFS transporter</fullName>
    </submittedName>
</protein>
<comment type="subcellular location">
    <subcellularLocation>
        <location evidence="1">Cell membrane</location>
        <topology evidence="1">Multi-pass membrane protein</topology>
    </subcellularLocation>
</comment>
<evidence type="ECO:0000313" key="12">
    <source>
        <dbReference type="Proteomes" id="UP000225108"/>
    </source>
</evidence>